<protein>
    <submittedName>
        <fullName evidence="1">Uncharacterized protein</fullName>
    </submittedName>
</protein>
<evidence type="ECO:0000313" key="2">
    <source>
        <dbReference type="Proteomes" id="UP001286313"/>
    </source>
</evidence>
<name>A0AAE1F3U6_PETCI</name>
<dbReference type="EMBL" id="JAWQEG010003311">
    <property type="protein sequence ID" value="KAK3866925.1"/>
    <property type="molecule type" value="Genomic_DNA"/>
</dbReference>
<proteinExistence type="predicted"/>
<dbReference type="Proteomes" id="UP001286313">
    <property type="component" value="Unassembled WGS sequence"/>
</dbReference>
<gene>
    <name evidence="1" type="ORF">Pcinc_027572</name>
</gene>
<comment type="caution">
    <text evidence="1">The sequence shown here is derived from an EMBL/GenBank/DDBJ whole genome shotgun (WGS) entry which is preliminary data.</text>
</comment>
<evidence type="ECO:0000313" key="1">
    <source>
        <dbReference type="EMBL" id="KAK3866925.1"/>
    </source>
</evidence>
<organism evidence="1 2">
    <name type="scientific">Petrolisthes cinctipes</name>
    <name type="common">Flat porcelain crab</name>
    <dbReference type="NCBI Taxonomy" id="88211"/>
    <lineage>
        <taxon>Eukaryota</taxon>
        <taxon>Metazoa</taxon>
        <taxon>Ecdysozoa</taxon>
        <taxon>Arthropoda</taxon>
        <taxon>Crustacea</taxon>
        <taxon>Multicrustacea</taxon>
        <taxon>Malacostraca</taxon>
        <taxon>Eumalacostraca</taxon>
        <taxon>Eucarida</taxon>
        <taxon>Decapoda</taxon>
        <taxon>Pleocyemata</taxon>
        <taxon>Anomura</taxon>
        <taxon>Galatheoidea</taxon>
        <taxon>Porcellanidae</taxon>
        <taxon>Petrolisthes</taxon>
    </lineage>
</organism>
<dbReference type="AlphaFoldDB" id="A0AAE1F3U6"/>
<keyword evidence="2" id="KW-1185">Reference proteome</keyword>
<accession>A0AAE1F3U6</accession>
<sequence>MTDSLDKFQICMKESHIEKFELKRLNPAHSNNLITASVRHLLPKYDGIYITGTLTEAGGGRNKNENAGISGEDRLVSELGWRLS</sequence>
<reference evidence="1" key="1">
    <citation type="submission" date="2023-10" db="EMBL/GenBank/DDBJ databases">
        <title>Genome assemblies of two species of porcelain crab, Petrolisthes cinctipes and Petrolisthes manimaculis (Anomura: Porcellanidae).</title>
        <authorList>
            <person name="Angst P."/>
        </authorList>
    </citation>
    <scope>NUCLEOTIDE SEQUENCE</scope>
    <source>
        <strain evidence="1">PB745_01</strain>
        <tissue evidence="1">Gill</tissue>
    </source>
</reference>